<proteinExistence type="predicted"/>
<reference evidence="3 4" key="1">
    <citation type="submission" date="2017-08" db="EMBL/GenBank/DDBJ databases">
        <authorList>
            <person name="de Groot N.N."/>
        </authorList>
    </citation>
    <scope>NUCLEOTIDE SEQUENCE [LARGE SCALE GENOMIC DNA]</scope>
    <source>
        <strain evidence="3 4">JC228</strain>
    </source>
</reference>
<evidence type="ECO:0000256" key="1">
    <source>
        <dbReference type="SAM" id="MobiDB-lite"/>
    </source>
</evidence>
<feature type="region of interest" description="Disordered" evidence="1">
    <location>
        <begin position="104"/>
        <end position="163"/>
    </location>
</feature>
<organism evidence="3 4">
    <name type="scientific">Bacillus oleivorans</name>
    <dbReference type="NCBI Taxonomy" id="1448271"/>
    <lineage>
        <taxon>Bacteria</taxon>
        <taxon>Bacillati</taxon>
        <taxon>Bacillota</taxon>
        <taxon>Bacilli</taxon>
        <taxon>Bacillales</taxon>
        <taxon>Bacillaceae</taxon>
        <taxon>Bacillus</taxon>
    </lineage>
</organism>
<feature type="chain" id="PRO_5038600740" evidence="2">
    <location>
        <begin position="29"/>
        <end position="266"/>
    </location>
</feature>
<dbReference type="EMBL" id="OAOP01000004">
    <property type="protein sequence ID" value="SNX70577.1"/>
    <property type="molecule type" value="Genomic_DNA"/>
</dbReference>
<evidence type="ECO:0000313" key="4">
    <source>
        <dbReference type="Proteomes" id="UP000219546"/>
    </source>
</evidence>
<evidence type="ECO:0000313" key="3">
    <source>
        <dbReference type="EMBL" id="SNX70577.1"/>
    </source>
</evidence>
<dbReference type="AlphaFoldDB" id="A0A285CSP1"/>
<accession>A0A285CSP1</accession>
<dbReference type="RefSeq" id="WP_097158589.1">
    <property type="nucleotide sequence ID" value="NZ_JBEPMQ010000010.1"/>
</dbReference>
<evidence type="ECO:0000256" key="2">
    <source>
        <dbReference type="SAM" id="SignalP"/>
    </source>
</evidence>
<dbReference type="Proteomes" id="UP000219546">
    <property type="component" value="Unassembled WGS sequence"/>
</dbReference>
<name>A0A285CSP1_9BACI</name>
<protein>
    <submittedName>
        <fullName evidence="3">Uncharacterized protein</fullName>
    </submittedName>
</protein>
<sequence length="266" mass="27018">MKKGLKLMVVSGVITVGLWMDAASSASAFGIELGSETDAKINSNLQSQILNSELQLDSGVTGDVNTGLSLSLEGEDDSVSLKKHLQGTTELDTKGSLEIRGAAETDGSAGLEGKAGAEVNGKTSAEGSIDNAKTSVKADAGDETTVETSANVNGSSNADASGKANTSFANACTKEELLGNVKAKTSTNAKASLSVDEDVSADASAEARAGVNQTIQTAAAAFAQKQAEIQANAELSAASELELNAFEQFILDLSNTLGIGLQVNLN</sequence>
<feature type="compositionally biased region" description="Polar residues" evidence="1">
    <location>
        <begin position="146"/>
        <end position="163"/>
    </location>
</feature>
<gene>
    <name evidence="3" type="ORF">SAMN05877753_104189</name>
</gene>
<keyword evidence="2" id="KW-0732">Signal</keyword>
<keyword evidence="4" id="KW-1185">Reference proteome</keyword>
<feature type="signal peptide" evidence="2">
    <location>
        <begin position="1"/>
        <end position="28"/>
    </location>
</feature>
<feature type="compositionally biased region" description="Polar residues" evidence="1">
    <location>
        <begin position="121"/>
        <end position="134"/>
    </location>
</feature>